<dbReference type="Proteomes" id="UP000790377">
    <property type="component" value="Unassembled WGS sequence"/>
</dbReference>
<organism evidence="1 2">
    <name type="scientific">Hygrophoropsis aurantiaca</name>
    <dbReference type="NCBI Taxonomy" id="72124"/>
    <lineage>
        <taxon>Eukaryota</taxon>
        <taxon>Fungi</taxon>
        <taxon>Dikarya</taxon>
        <taxon>Basidiomycota</taxon>
        <taxon>Agaricomycotina</taxon>
        <taxon>Agaricomycetes</taxon>
        <taxon>Agaricomycetidae</taxon>
        <taxon>Boletales</taxon>
        <taxon>Coniophorineae</taxon>
        <taxon>Hygrophoropsidaceae</taxon>
        <taxon>Hygrophoropsis</taxon>
    </lineage>
</organism>
<comment type="caution">
    <text evidence="1">The sequence shown here is derived from an EMBL/GenBank/DDBJ whole genome shotgun (WGS) entry which is preliminary data.</text>
</comment>
<accession>A0ACB8AF36</accession>
<evidence type="ECO:0000313" key="1">
    <source>
        <dbReference type="EMBL" id="KAH7911846.1"/>
    </source>
</evidence>
<proteinExistence type="predicted"/>
<dbReference type="EMBL" id="MU267665">
    <property type="protein sequence ID" value="KAH7911846.1"/>
    <property type="molecule type" value="Genomic_DNA"/>
</dbReference>
<name>A0ACB8AF36_9AGAM</name>
<gene>
    <name evidence="1" type="ORF">BJ138DRAFT_1005742</name>
</gene>
<evidence type="ECO:0000313" key="2">
    <source>
        <dbReference type="Proteomes" id="UP000790377"/>
    </source>
</evidence>
<keyword evidence="2" id="KW-1185">Reference proteome</keyword>
<reference evidence="1" key="1">
    <citation type="journal article" date="2021" name="New Phytol.">
        <title>Evolutionary innovations through gain and loss of genes in the ectomycorrhizal Boletales.</title>
        <authorList>
            <person name="Wu G."/>
            <person name="Miyauchi S."/>
            <person name="Morin E."/>
            <person name="Kuo A."/>
            <person name="Drula E."/>
            <person name="Varga T."/>
            <person name="Kohler A."/>
            <person name="Feng B."/>
            <person name="Cao Y."/>
            <person name="Lipzen A."/>
            <person name="Daum C."/>
            <person name="Hundley H."/>
            <person name="Pangilinan J."/>
            <person name="Johnson J."/>
            <person name="Barry K."/>
            <person name="LaButti K."/>
            <person name="Ng V."/>
            <person name="Ahrendt S."/>
            <person name="Min B."/>
            <person name="Choi I.G."/>
            <person name="Park H."/>
            <person name="Plett J.M."/>
            <person name="Magnuson J."/>
            <person name="Spatafora J.W."/>
            <person name="Nagy L.G."/>
            <person name="Henrissat B."/>
            <person name="Grigoriev I.V."/>
            <person name="Yang Z.L."/>
            <person name="Xu J."/>
            <person name="Martin F.M."/>
        </authorList>
    </citation>
    <scope>NUCLEOTIDE SEQUENCE</scope>
    <source>
        <strain evidence="1">ATCC 28755</strain>
    </source>
</reference>
<feature type="non-terminal residue" evidence="1">
    <location>
        <position position="1"/>
    </location>
</feature>
<sequence>WSGISPESARALQGVLKDNHKKYHIYFNDKGFHNHVTHRALALYALGASGPVIEGYYKADSTRQRPAFISPEDITTEKFNAHLGDDKYYQAYTEFFFKNISEKGAAAVLEEYIFSDEYNFSQGSEVMQQQPEMLYRLVDGLLHPMITRGV</sequence>
<protein>
    <submittedName>
        <fullName evidence="1">Uncharacterized protein</fullName>
    </submittedName>
</protein>